<dbReference type="Gene3D" id="2.170.16.10">
    <property type="entry name" value="Hedgehog/Intein (Hint) domain"/>
    <property type="match status" value="1"/>
</dbReference>
<accession>A0A814V7W6</accession>
<dbReference type="EMBL" id="CAJNOI010000210">
    <property type="protein sequence ID" value="CAF1185384.1"/>
    <property type="molecule type" value="Genomic_DNA"/>
</dbReference>
<dbReference type="Proteomes" id="UP000663832">
    <property type="component" value="Unassembled WGS sequence"/>
</dbReference>
<dbReference type="GO" id="GO:0016540">
    <property type="term" value="P:protein autoprocessing"/>
    <property type="evidence" value="ECO:0007669"/>
    <property type="project" value="InterPro"/>
</dbReference>
<reference evidence="4" key="1">
    <citation type="submission" date="2021-02" db="EMBL/GenBank/DDBJ databases">
        <authorList>
            <person name="Nowell W R."/>
        </authorList>
    </citation>
    <scope>NUCLEOTIDE SEQUENCE</scope>
</reference>
<keyword evidence="2" id="KW-1133">Transmembrane helix</keyword>
<dbReference type="InterPro" id="IPR000742">
    <property type="entry name" value="EGF"/>
</dbReference>
<dbReference type="InterPro" id="IPR050387">
    <property type="entry name" value="Hedgehog_Signaling"/>
</dbReference>
<dbReference type="CDD" id="cd00081">
    <property type="entry name" value="Hint"/>
    <property type="match status" value="1"/>
</dbReference>
<feature type="disulfide bond" evidence="1">
    <location>
        <begin position="143"/>
        <end position="153"/>
    </location>
</feature>
<dbReference type="Gene3D" id="2.10.25.10">
    <property type="entry name" value="Laminin"/>
    <property type="match status" value="1"/>
</dbReference>
<evidence type="ECO:0000256" key="2">
    <source>
        <dbReference type="SAM" id="Phobius"/>
    </source>
</evidence>
<feature type="transmembrane region" description="Helical" evidence="2">
    <location>
        <begin position="371"/>
        <end position="390"/>
    </location>
</feature>
<comment type="caution">
    <text evidence="4">The sequence shown here is derived from an EMBL/GenBank/DDBJ whole genome shotgun (WGS) entry which is preliminary data.</text>
</comment>
<feature type="domain" description="EGF-like" evidence="3">
    <location>
        <begin position="107"/>
        <end position="139"/>
    </location>
</feature>
<evidence type="ECO:0000313" key="7">
    <source>
        <dbReference type="Proteomes" id="UP000663877"/>
    </source>
</evidence>
<dbReference type="SUPFAM" id="SSF51294">
    <property type="entry name" value="Hedgehog/intein (Hint) domain"/>
    <property type="match status" value="1"/>
</dbReference>
<dbReference type="SMART" id="SM00181">
    <property type="entry name" value="EGF"/>
    <property type="match status" value="2"/>
</dbReference>
<dbReference type="EMBL" id="CAJNOM010000420">
    <property type="protein sequence ID" value="CAF1427368.1"/>
    <property type="molecule type" value="Genomic_DNA"/>
</dbReference>
<keyword evidence="2" id="KW-0812">Transmembrane</keyword>
<dbReference type="InterPro" id="IPR003587">
    <property type="entry name" value="Hint_dom_N"/>
</dbReference>
<dbReference type="Proteomes" id="UP000663877">
    <property type="component" value="Unassembled WGS sequence"/>
</dbReference>
<dbReference type="PANTHER" id="PTHR11889">
    <property type="entry name" value="HEDGEHOG"/>
    <property type="match status" value="1"/>
</dbReference>
<keyword evidence="1" id="KW-0245">EGF-like domain</keyword>
<evidence type="ECO:0000259" key="3">
    <source>
        <dbReference type="PROSITE" id="PS50026"/>
    </source>
</evidence>
<keyword evidence="1" id="KW-1015">Disulfide bond</keyword>
<dbReference type="PROSITE" id="PS00022">
    <property type="entry name" value="EGF_1"/>
    <property type="match status" value="2"/>
</dbReference>
<feature type="disulfide bond" evidence="1">
    <location>
        <begin position="129"/>
        <end position="138"/>
    </location>
</feature>
<feature type="disulfide bond" evidence="1">
    <location>
        <begin position="111"/>
        <end position="121"/>
    </location>
</feature>
<dbReference type="SMART" id="SM00306">
    <property type="entry name" value="HintN"/>
    <property type="match status" value="1"/>
</dbReference>
<feature type="disulfide bond" evidence="1">
    <location>
        <begin position="161"/>
        <end position="170"/>
    </location>
</feature>
<evidence type="ECO:0000313" key="6">
    <source>
        <dbReference type="Proteomes" id="UP000663832"/>
    </source>
</evidence>
<dbReference type="PANTHER" id="PTHR11889:SF31">
    <property type="entry name" value="PROTEIN HEDGEHOG"/>
    <property type="match status" value="1"/>
</dbReference>
<dbReference type="InterPro" id="IPR001767">
    <property type="entry name" value="Hedgehog_Hint"/>
</dbReference>
<dbReference type="Pfam" id="PF01079">
    <property type="entry name" value="Hint"/>
    <property type="match status" value="1"/>
</dbReference>
<dbReference type="PROSITE" id="PS01186">
    <property type="entry name" value="EGF_2"/>
    <property type="match status" value="2"/>
</dbReference>
<proteinExistence type="predicted"/>
<organism evidence="4 7">
    <name type="scientific">Adineta steineri</name>
    <dbReference type="NCBI Taxonomy" id="433720"/>
    <lineage>
        <taxon>Eukaryota</taxon>
        <taxon>Metazoa</taxon>
        <taxon>Spiralia</taxon>
        <taxon>Gnathifera</taxon>
        <taxon>Rotifera</taxon>
        <taxon>Eurotatoria</taxon>
        <taxon>Bdelloidea</taxon>
        <taxon>Adinetida</taxon>
        <taxon>Adinetidae</taxon>
        <taxon>Adineta</taxon>
    </lineage>
</organism>
<protein>
    <recommendedName>
        <fullName evidence="3">EGF-like domain-containing protein</fullName>
    </recommendedName>
</protein>
<evidence type="ECO:0000256" key="1">
    <source>
        <dbReference type="PROSITE-ProRule" id="PRU00076"/>
    </source>
</evidence>
<keyword evidence="2" id="KW-0472">Membrane</keyword>
<comment type="caution">
    <text evidence="1">Lacks conserved residue(s) required for the propagation of feature annotation.</text>
</comment>
<evidence type="ECO:0000313" key="4">
    <source>
        <dbReference type="EMBL" id="CAF1185384.1"/>
    </source>
</evidence>
<dbReference type="OrthoDB" id="5212at2759"/>
<sequence length="397" mass="44244">MGQLNLTFSRIYSCLPTYFTYSIQCDKTDHSGVVIVFNVGLDYPQNLSCQTLPCQIEFFTDVHAKFSSAANVNLAADDGSNIPLELCHVQSLADGSNLNSSSSSGIDVIPCSSICFNGAQCIGPTTCACASGWAGDNCTTIACTDPCQNGGLCTGPNNCTCVGPWSGLNCAIGHLVEGGQRRIKHLKVGDKVWSINNHNYELVKDEIILMMHNGPNQKVIFYTFQSVEGGKFSLTGAHNIPVFDTIENKIKIKRASLVTMQDRLIMFGKTVEITNILITIGQGFYSPLTLSSYLMVNNVSTSVFSENYKVSSRTVHLVFIPIRIYYHITRWIYGNNYNPFVEIEEGLHPIPYFYKQQQAKMRFVFLKFPKYLFSTITVAIIIHFIQKWTIKLLSKHK</sequence>
<feature type="domain" description="EGF-like" evidence="3">
    <location>
        <begin position="140"/>
        <end position="171"/>
    </location>
</feature>
<gene>
    <name evidence="4" type="ORF">BJG266_LOCUS26017</name>
    <name evidence="5" type="ORF">QVE165_LOCUS38715</name>
</gene>
<dbReference type="FunFam" id="2.10.25.10:FF:000020">
    <property type="entry name" value="Latent-transforming growth factor beta-binding protein 1"/>
    <property type="match status" value="1"/>
</dbReference>
<name>A0A814V7W6_9BILA</name>
<dbReference type="PROSITE" id="PS50026">
    <property type="entry name" value="EGF_3"/>
    <property type="match status" value="2"/>
</dbReference>
<keyword evidence="6" id="KW-1185">Reference proteome</keyword>
<dbReference type="AlphaFoldDB" id="A0A814V7W6"/>
<evidence type="ECO:0000313" key="5">
    <source>
        <dbReference type="EMBL" id="CAF1427368.1"/>
    </source>
</evidence>
<dbReference type="InterPro" id="IPR036844">
    <property type="entry name" value="Hint_dom_sf"/>
</dbReference>